<proteinExistence type="predicted"/>
<keyword evidence="2" id="KW-1185">Reference proteome</keyword>
<dbReference type="Proteomes" id="UP000005239">
    <property type="component" value="Unassembled WGS sequence"/>
</dbReference>
<name>A0A2A6BEH4_PRIPA</name>
<organism evidence="1 2">
    <name type="scientific">Pristionchus pacificus</name>
    <name type="common">Parasitic nematode worm</name>
    <dbReference type="NCBI Taxonomy" id="54126"/>
    <lineage>
        <taxon>Eukaryota</taxon>
        <taxon>Metazoa</taxon>
        <taxon>Ecdysozoa</taxon>
        <taxon>Nematoda</taxon>
        <taxon>Chromadorea</taxon>
        <taxon>Rhabditida</taxon>
        <taxon>Rhabditina</taxon>
        <taxon>Diplogasteromorpha</taxon>
        <taxon>Diplogasteroidea</taxon>
        <taxon>Neodiplogasteridae</taxon>
        <taxon>Pristionchus</taxon>
    </lineage>
</organism>
<accession>A0A8R1Z7V9</accession>
<dbReference type="EnsemblMetazoa" id="PPA45127.1">
    <property type="protein sequence ID" value="PPA45127.1"/>
    <property type="gene ID" value="WBGene00283496"/>
</dbReference>
<gene>
    <name evidence="1" type="primary">WBGene00283496</name>
</gene>
<accession>A0A2A6BEH4</accession>
<evidence type="ECO:0000313" key="2">
    <source>
        <dbReference type="Proteomes" id="UP000005239"/>
    </source>
</evidence>
<reference evidence="2" key="1">
    <citation type="journal article" date="2008" name="Nat. Genet.">
        <title>The Pristionchus pacificus genome provides a unique perspective on nematode lifestyle and parasitism.</title>
        <authorList>
            <person name="Dieterich C."/>
            <person name="Clifton S.W."/>
            <person name="Schuster L.N."/>
            <person name="Chinwalla A."/>
            <person name="Delehaunty K."/>
            <person name="Dinkelacker I."/>
            <person name="Fulton L."/>
            <person name="Fulton R."/>
            <person name="Godfrey J."/>
            <person name="Minx P."/>
            <person name="Mitreva M."/>
            <person name="Roeseler W."/>
            <person name="Tian H."/>
            <person name="Witte H."/>
            <person name="Yang S.P."/>
            <person name="Wilson R.K."/>
            <person name="Sommer R.J."/>
        </authorList>
    </citation>
    <scope>NUCLEOTIDE SEQUENCE [LARGE SCALE GENOMIC DNA]</scope>
    <source>
        <strain evidence="2">PS312</strain>
    </source>
</reference>
<dbReference type="AlphaFoldDB" id="A0A2A6BEH4"/>
<sequence length="76" mass="9200">MRVVHHGVEREWKEKQELRMKRIEMEDMEMVEGKEYTEVDMKERDTGMKGKKELVESMNEREDGNNFHESIESNLI</sequence>
<protein>
    <submittedName>
        <fullName evidence="1">Uncharacterized protein</fullName>
    </submittedName>
</protein>
<evidence type="ECO:0000313" key="1">
    <source>
        <dbReference type="EnsemblMetazoa" id="PPA45127.1"/>
    </source>
</evidence>
<reference evidence="1" key="2">
    <citation type="submission" date="2022-06" db="UniProtKB">
        <authorList>
            <consortium name="EnsemblMetazoa"/>
        </authorList>
    </citation>
    <scope>IDENTIFICATION</scope>
    <source>
        <strain evidence="1">PS312</strain>
    </source>
</reference>